<gene>
    <name evidence="1" type="ORF">M0R45_018419</name>
</gene>
<dbReference type="Proteomes" id="UP001457282">
    <property type="component" value="Unassembled WGS sequence"/>
</dbReference>
<organism evidence="1 2">
    <name type="scientific">Rubus argutus</name>
    <name type="common">Southern blackberry</name>
    <dbReference type="NCBI Taxonomy" id="59490"/>
    <lineage>
        <taxon>Eukaryota</taxon>
        <taxon>Viridiplantae</taxon>
        <taxon>Streptophyta</taxon>
        <taxon>Embryophyta</taxon>
        <taxon>Tracheophyta</taxon>
        <taxon>Spermatophyta</taxon>
        <taxon>Magnoliopsida</taxon>
        <taxon>eudicotyledons</taxon>
        <taxon>Gunneridae</taxon>
        <taxon>Pentapetalae</taxon>
        <taxon>rosids</taxon>
        <taxon>fabids</taxon>
        <taxon>Rosales</taxon>
        <taxon>Rosaceae</taxon>
        <taxon>Rosoideae</taxon>
        <taxon>Rosoideae incertae sedis</taxon>
        <taxon>Rubus</taxon>
    </lineage>
</organism>
<evidence type="ECO:0000313" key="2">
    <source>
        <dbReference type="Proteomes" id="UP001457282"/>
    </source>
</evidence>
<accession>A0AAW1X523</accession>
<dbReference type="AlphaFoldDB" id="A0AAW1X523"/>
<dbReference type="EMBL" id="JBEDUW010000004">
    <property type="protein sequence ID" value="KAK9931124.1"/>
    <property type="molecule type" value="Genomic_DNA"/>
</dbReference>
<proteinExistence type="predicted"/>
<protein>
    <submittedName>
        <fullName evidence="1">Uncharacterized protein</fullName>
    </submittedName>
</protein>
<sequence>MLDFLKLLLDLHQSVTNTANILCAGDDVVVNDFKSEIRLEKGVHHHEIPEFEDMKDASRRRMSQNISGFVPWRIHEDKKLGFGFG</sequence>
<name>A0AAW1X523_RUBAR</name>
<evidence type="ECO:0000313" key="1">
    <source>
        <dbReference type="EMBL" id="KAK9931124.1"/>
    </source>
</evidence>
<keyword evidence="2" id="KW-1185">Reference proteome</keyword>
<reference evidence="1 2" key="1">
    <citation type="journal article" date="2023" name="G3 (Bethesda)">
        <title>A chromosome-length genome assembly and annotation of blackberry (Rubus argutus, cv. 'Hillquist').</title>
        <authorList>
            <person name="Bruna T."/>
            <person name="Aryal R."/>
            <person name="Dudchenko O."/>
            <person name="Sargent D.J."/>
            <person name="Mead D."/>
            <person name="Buti M."/>
            <person name="Cavallini A."/>
            <person name="Hytonen T."/>
            <person name="Andres J."/>
            <person name="Pham M."/>
            <person name="Weisz D."/>
            <person name="Mascagni F."/>
            <person name="Usai G."/>
            <person name="Natali L."/>
            <person name="Bassil N."/>
            <person name="Fernandez G.E."/>
            <person name="Lomsadze A."/>
            <person name="Armour M."/>
            <person name="Olukolu B."/>
            <person name="Poorten T."/>
            <person name="Britton C."/>
            <person name="Davik J."/>
            <person name="Ashrafi H."/>
            <person name="Aiden E.L."/>
            <person name="Borodovsky M."/>
            <person name="Worthington M."/>
        </authorList>
    </citation>
    <scope>NUCLEOTIDE SEQUENCE [LARGE SCALE GENOMIC DNA]</scope>
    <source>
        <strain evidence="1">PI 553951</strain>
    </source>
</reference>
<comment type="caution">
    <text evidence="1">The sequence shown here is derived from an EMBL/GenBank/DDBJ whole genome shotgun (WGS) entry which is preliminary data.</text>
</comment>